<dbReference type="EMBL" id="FOHW01000031">
    <property type="protein sequence ID" value="SET90185.1"/>
    <property type="molecule type" value="Genomic_DNA"/>
</dbReference>
<evidence type="ECO:0000313" key="2">
    <source>
        <dbReference type="Proteomes" id="UP000182332"/>
    </source>
</evidence>
<dbReference type="OrthoDB" id="6954833at2"/>
<protein>
    <submittedName>
        <fullName evidence="1">Uncharacterized protein</fullName>
    </submittedName>
</protein>
<dbReference type="Proteomes" id="UP000182332">
    <property type="component" value="Unassembled WGS sequence"/>
</dbReference>
<gene>
    <name evidence="1" type="ORF">SAMN05216197_13163</name>
</gene>
<proteinExistence type="predicted"/>
<sequence>MLKSLKWEDDRVLSICVGENLFTLAQMRANYLLEVFDVFRTDDSWEGVDLNSAEIIFCIFISPKNLKSIFSDRPVESSILKNQRAIRKRMLSANLGAPGSMSADLIDLSSSFSNIDGNIVRERLTPEKDSELIYKYEFCGMAGNPDRILNRLKLYHQTGVNWDETKKVIFPDLPPPAPSR</sequence>
<dbReference type="RefSeq" id="WP_074892137.1">
    <property type="nucleotide sequence ID" value="NZ_FOHW01000031.1"/>
</dbReference>
<accession>A0A1I0I0P6</accession>
<name>A0A1I0I0P6_9PSED</name>
<dbReference type="AlphaFoldDB" id="A0A1I0I0P6"/>
<reference evidence="1 2" key="1">
    <citation type="submission" date="2016-10" db="EMBL/GenBank/DDBJ databases">
        <authorList>
            <person name="de Groot N.N."/>
        </authorList>
    </citation>
    <scope>NUCLEOTIDE SEQUENCE [LARGE SCALE GENOMIC DNA]</scope>
    <source>
        <strain evidence="1 2">DSM 11363</strain>
    </source>
</reference>
<organism evidence="1 2">
    <name type="scientific">Pseudomonas graminis</name>
    <dbReference type="NCBI Taxonomy" id="158627"/>
    <lineage>
        <taxon>Bacteria</taxon>
        <taxon>Pseudomonadati</taxon>
        <taxon>Pseudomonadota</taxon>
        <taxon>Gammaproteobacteria</taxon>
        <taxon>Pseudomonadales</taxon>
        <taxon>Pseudomonadaceae</taxon>
        <taxon>Pseudomonas</taxon>
    </lineage>
</organism>
<evidence type="ECO:0000313" key="1">
    <source>
        <dbReference type="EMBL" id="SET90185.1"/>
    </source>
</evidence>